<reference evidence="14" key="1">
    <citation type="submission" date="2020-11" db="EMBL/GenBank/DDBJ databases">
        <title>The chromosome-scale genome resource for two endophytic Fusarium species: F. culmorum and F. pseudograminearum.</title>
        <authorList>
            <person name="Yuan Z."/>
        </authorList>
    </citation>
    <scope>NUCLEOTIDE SEQUENCE</scope>
    <source>
        <strain evidence="14">Class2-1B</strain>
    </source>
</reference>
<dbReference type="InterPro" id="IPR038765">
    <property type="entry name" value="Papain-like_cys_pep_sf"/>
</dbReference>
<feature type="binding site" evidence="9">
    <location>
        <position position="298"/>
    </location>
    <ligand>
        <name>GTP</name>
        <dbReference type="ChEBI" id="CHEBI:37565"/>
    </ligand>
</feature>
<keyword evidence="5 11" id="KW-0833">Ubl conjugation pathway</keyword>
<dbReference type="PRINTS" id="PR00707">
    <property type="entry name" value="UBCTHYDRLASE"/>
</dbReference>
<feature type="active site" description="Proton donor" evidence="11">
    <location>
        <position position="181"/>
    </location>
</feature>
<dbReference type="AlphaFoldDB" id="A0A7S8HWC2"/>
<dbReference type="InterPro" id="IPR036959">
    <property type="entry name" value="Peptidase_C12_UCH_sf"/>
</dbReference>
<keyword evidence="4 9" id="KW-0547">Nucleotide-binding</keyword>
<comment type="similarity">
    <text evidence="2 11 12">Belongs to the peptidase C12 family.</text>
</comment>
<evidence type="ECO:0000313" key="15">
    <source>
        <dbReference type="Proteomes" id="UP000663297"/>
    </source>
</evidence>
<feature type="binding site" evidence="10">
    <location>
        <position position="258"/>
    </location>
    <ligand>
        <name>Mg(2+)</name>
        <dbReference type="ChEBI" id="CHEBI:18420"/>
    </ligand>
</feature>
<dbReference type="GO" id="GO:0003924">
    <property type="term" value="F:GTPase activity"/>
    <property type="evidence" value="ECO:0007669"/>
    <property type="project" value="InterPro"/>
</dbReference>
<keyword evidence="3 11" id="KW-0645">Protease</keyword>
<dbReference type="CDD" id="cd09616">
    <property type="entry name" value="Peptidase_C12_UCH_L1_L3"/>
    <property type="match status" value="1"/>
</dbReference>
<dbReference type="Gene3D" id="3.40.532.10">
    <property type="entry name" value="Peptidase C12, ubiquitin carboxyl-terminal hydrolase"/>
    <property type="match status" value="1"/>
</dbReference>
<feature type="binding site" evidence="9">
    <location>
        <begin position="357"/>
        <end position="360"/>
    </location>
    <ligand>
        <name>GTP</name>
        <dbReference type="ChEBI" id="CHEBI:37565"/>
    </ligand>
</feature>
<dbReference type="SUPFAM" id="SSF54001">
    <property type="entry name" value="Cysteine proteinases"/>
    <property type="match status" value="1"/>
</dbReference>
<gene>
    <name evidence="14" type="ORF">HYE67_005481</name>
</gene>
<dbReference type="EMBL" id="CP064749">
    <property type="protein sequence ID" value="QPC63250.1"/>
    <property type="molecule type" value="Genomic_DNA"/>
</dbReference>
<dbReference type="SUPFAM" id="SSF52540">
    <property type="entry name" value="P-loop containing nucleoside triphosphate hydrolases"/>
    <property type="match status" value="1"/>
</dbReference>
<evidence type="ECO:0000256" key="3">
    <source>
        <dbReference type="ARBA" id="ARBA00022670"/>
    </source>
</evidence>
<organism evidence="14 15">
    <name type="scientific">Fusarium culmorum</name>
    <dbReference type="NCBI Taxonomy" id="5516"/>
    <lineage>
        <taxon>Eukaryota</taxon>
        <taxon>Fungi</taxon>
        <taxon>Dikarya</taxon>
        <taxon>Ascomycota</taxon>
        <taxon>Pezizomycotina</taxon>
        <taxon>Sordariomycetes</taxon>
        <taxon>Hypocreomycetidae</taxon>
        <taxon>Hypocreales</taxon>
        <taxon>Nectriaceae</taxon>
        <taxon>Fusarium</taxon>
    </lineage>
</organism>
<evidence type="ECO:0000256" key="6">
    <source>
        <dbReference type="ARBA" id="ARBA00022801"/>
    </source>
</evidence>
<keyword evidence="10" id="KW-0460">Magnesium</keyword>
<feature type="domain" description="UCH catalytic" evidence="13">
    <location>
        <begin position="15"/>
        <end position="252"/>
    </location>
</feature>
<evidence type="ECO:0000256" key="10">
    <source>
        <dbReference type="PIRSR" id="PIRSR606689-2"/>
    </source>
</evidence>
<sequence>MSLTTDPDPSDGCPAFIPLEANPELMTTLIHKLGVSEALEIHDVYSLTEPDMLAFIPRPALALLLVFPISAVYESQRMAEDSLVDEYKGKGDTEPVLWWPQTIRNACGLMGLLHAVTNGNARNFIEEGSTLDKVIKKSMPLDARGRAKVLESTPELATAHKEAATQGDTPAPAAEDDVELHYVCFAKGTDNGLWELDGRRKGPIRRGDLDDNEDVLSSKGLALGALKFLEREGIARWLLRKGTEHTGLVLGNDASGKTTFLYKLLLGEIVQTIPTIGFNVETLECVDGDKITLWDIGGCDMIRPLTRHYMLKDRFVIFIQSCEDLDPDRIEFSIEYLRIAMEMMESFEAKNLFILFNKQDLLSPEDAENTVRDLKSQIEKEIKPYENKLDIRILDYPGLSALNGTHLHAAMEEIRMALKPTKPTPNVKAEIEQKVKGPSEDELINSIRQENSTSVDAQTFWKRFLDGSLESWDHYTHLRAGFFVLRDCFARGVGLLECADEFMAHLNRLREGNPERFRNTAHRTMTIFWLQQIQVAAIEYQANNSPGKFPEQEEYADILFSAPHLMNSGLWRAYYTKYSLFTPQAKENWHLPDIQPLPTISQVTSRPPQKISGNDADRLALFAFSVVQKTLSSQLRRGGIVKQALEALQSSTMRLRATDSSIPPYSETQAYFWIQIIHAYLGSLQVQVSGSLTFEAFKSLFDVTGDERRQYYSQSVWESIPARMSFVNPDKKALPNVFGVPSQARMDMARTQMVNSISHRFTEPLDMPPREDLDFLAAVLIDEAKLMPESELNVASHASLLRYLFNHLSGKSGGSATSRASSTALEVAHRLGLTQSMFWVQRVQIELARNKDVEGFEEFVRGNSYLAFEDLPFVYYSPQLWESAEARGAYVPPDRRTVSSIVGGKM</sequence>
<feature type="active site" description="Nucleophile" evidence="11">
    <location>
        <position position="107"/>
    </location>
</feature>
<dbReference type="Proteomes" id="UP000663297">
    <property type="component" value="Chromosome 3"/>
</dbReference>
<dbReference type="GO" id="GO:0046872">
    <property type="term" value="F:metal ion binding"/>
    <property type="evidence" value="ECO:0007669"/>
    <property type="project" value="UniProtKB-KW"/>
</dbReference>
<evidence type="ECO:0000259" key="13">
    <source>
        <dbReference type="PROSITE" id="PS52048"/>
    </source>
</evidence>
<proteinExistence type="inferred from homology"/>
<evidence type="ECO:0000313" key="14">
    <source>
        <dbReference type="EMBL" id="QPC63250.1"/>
    </source>
</evidence>
<evidence type="ECO:0000256" key="1">
    <source>
        <dbReference type="ARBA" id="ARBA00000707"/>
    </source>
</evidence>
<dbReference type="Pfam" id="PF01088">
    <property type="entry name" value="Peptidase_C12"/>
    <property type="match status" value="1"/>
</dbReference>
<dbReference type="PANTHER" id="PTHR10589">
    <property type="entry name" value="UBIQUITIN CARBOXYL-TERMINAL HYDROLASE"/>
    <property type="match status" value="1"/>
</dbReference>
<dbReference type="Pfam" id="PF00025">
    <property type="entry name" value="Arf"/>
    <property type="match status" value="1"/>
</dbReference>
<dbReference type="FunFam" id="3.40.532.10:FF:000008">
    <property type="entry name" value="Ubiquitin carboxyl-terminal hydrolase"/>
    <property type="match status" value="1"/>
</dbReference>
<accession>A0A7S8HWC2</accession>
<feature type="site" description="Important for enzyme activity" evidence="11">
    <location>
        <position position="197"/>
    </location>
</feature>
<evidence type="ECO:0000256" key="5">
    <source>
        <dbReference type="ARBA" id="ARBA00022786"/>
    </source>
</evidence>
<feature type="binding site" evidence="9">
    <location>
        <begin position="251"/>
        <end position="258"/>
    </location>
    <ligand>
        <name>GTP</name>
        <dbReference type="ChEBI" id="CHEBI:37565"/>
    </ligand>
</feature>
<dbReference type="SMART" id="SM00177">
    <property type="entry name" value="ARF"/>
    <property type="match status" value="1"/>
</dbReference>
<dbReference type="GO" id="GO:0004843">
    <property type="term" value="F:cysteine-type deubiquitinase activity"/>
    <property type="evidence" value="ECO:0007669"/>
    <property type="project" value="UniProtKB-UniRule"/>
</dbReference>
<dbReference type="GO" id="GO:0006511">
    <property type="term" value="P:ubiquitin-dependent protein catabolic process"/>
    <property type="evidence" value="ECO:0007669"/>
    <property type="project" value="UniProtKB-UniRule"/>
</dbReference>
<keyword evidence="10" id="KW-0479">Metal-binding</keyword>
<dbReference type="GO" id="GO:0016579">
    <property type="term" value="P:protein deubiquitination"/>
    <property type="evidence" value="ECO:0007669"/>
    <property type="project" value="TreeGrafter"/>
</dbReference>
<evidence type="ECO:0000256" key="9">
    <source>
        <dbReference type="PIRSR" id="PIRSR606689-1"/>
    </source>
</evidence>
<dbReference type="PANTHER" id="PTHR10589:SF17">
    <property type="entry name" value="UBIQUITIN CARBOXYL-TERMINAL HYDROLASE"/>
    <property type="match status" value="1"/>
</dbReference>
<dbReference type="InterPro" id="IPR006689">
    <property type="entry name" value="Small_GTPase_ARF/SAR"/>
</dbReference>
<dbReference type="InterPro" id="IPR001578">
    <property type="entry name" value="Peptidase_C12_UCH"/>
</dbReference>
<evidence type="ECO:0000256" key="11">
    <source>
        <dbReference type="PROSITE-ProRule" id="PRU01393"/>
    </source>
</evidence>
<evidence type="ECO:0000256" key="7">
    <source>
        <dbReference type="ARBA" id="ARBA00022807"/>
    </source>
</evidence>
<evidence type="ECO:0000256" key="12">
    <source>
        <dbReference type="RuleBase" id="RU361215"/>
    </source>
</evidence>
<protein>
    <recommendedName>
        <fullName evidence="12">Ubiquitin carboxyl-terminal hydrolase</fullName>
        <ecNumber evidence="12">3.4.19.12</ecNumber>
    </recommendedName>
</protein>
<evidence type="ECO:0000256" key="4">
    <source>
        <dbReference type="ARBA" id="ARBA00022741"/>
    </source>
</evidence>
<keyword evidence="8 9" id="KW-0342">GTP-binding</keyword>
<dbReference type="Gene3D" id="3.40.50.300">
    <property type="entry name" value="P-loop containing nucleotide triphosphate hydrolases"/>
    <property type="match status" value="1"/>
</dbReference>
<feature type="site" description="Transition state stabilizer" evidence="11">
    <location>
        <position position="101"/>
    </location>
</feature>
<evidence type="ECO:0000256" key="2">
    <source>
        <dbReference type="ARBA" id="ARBA00009326"/>
    </source>
</evidence>
<keyword evidence="7 11" id="KW-0788">Thiol protease</keyword>
<dbReference type="EC" id="3.4.19.12" evidence="12"/>
<evidence type="ECO:0000256" key="8">
    <source>
        <dbReference type="ARBA" id="ARBA00023134"/>
    </source>
</evidence>
<dbReference type="PROSITE" id="PS52048">
    <property type="entry name" value="UCH_DOMAIN"/>
    <property type="match status" value="1"/>
</dbReference>
<feature type="binding site" evidence="10">
    <location>
        <position position="275"/>
    </location>
    <ligand>
        <name>Mg(2+)</name>
        <dbReference type="ChEBI" id="CHEBI:18420"/>
    </ligand>
</feature>
<keyword evidence="6 11" id="KW-0378">Hydrolase</keyword>
<dbReference type="PROSITE" id="PS51417">
    <property type="entry name" value="ARF"/>
    <property type="match status" value="1"/>
</dbReference>
<dbReference type="GO" id="GO:0005525">
    <property type="term" value="F:GTP binding"/>
    <property type="evidence" value="ECO:0007669"/>
    <property type="project" value="UniProtKB-KW"/>
</dbReference>
<dbReference type="GO" id="GO:0005737">
    <property type="term" value="C:cytoplasm"/>
    <property type="evidence" value="ECO:0007669"/>
    <property type="project" value="TreeGrafter"/>
</dbReference>
<comment type="catalytic activity">
    <reaction evidence="1 11 12">
        <text>Thiol-dependent hydrolysis of ester, thioester, amide, peptide and isopeptide bonds formed by the C-terminal Gly of ubiquitin (a 76-residue protein attached to proteins as an intracellular targeting signal).</text>
        <dbReference type="EC" id="3.4.19.12"/>
    </reaction>
</comment>
<name>A0A7S8HWC2_FUSCU</name>
<dbReference type="InterPro" id="IPR027417">
    <property type="entry name" value="P-loop_NTPase"/>
</dbReference>